<dbReference type="PROSITE" id="PS51125">
    <property type="entry name" value="NHL"/>
    <property type="match status" value="1"/>
</dbReference>
<keyword evidence="1" id="KW-0677">Repeat</keyword>
<keyword evidence="6" id="KW-1185">Reference proteome</keyword>
<name>A0A0S4KKW7_9BACT</name>
<dbReference type="Pfam" id="PF01436">
    <property type="entry name" value="NHL"/>
    <property type="match status" value="3"/>
</dbReference>
<organism evidence="5 6">
    <name type="scientific">Candidatus Nitrospira inopinata</name>
    <dbReference type="NCBI Taxonomy" id="1715989"/>
    <lineage>
        <taxon>Bacteria</taxon>
        <taxon>Pseudomonadati</taxon>
        <taxon>Nitrospirota</taxon>
        <taxon>Nitrospiria</taxon>
        <taxon>Nitrospirales</taxon>
        <taxon>Nitrospiraceae</taxon>
        <taxon>Nitrospira</taxon>
    </lineage>
</organism>
<evidence type="ECO:0000256" key="3">
    <source>
        <dbReference type="SAM" id="MobiDB-lite"/>
    </source>
</evidence>
<dbReference type="PANTHER" id="PTHR46388:SF2">
    <property type="entry name" value="NHL REPEAT-CONTAINING PROTEIN 2"/>
    <property type="match status" value="1"/>
</dbReference>
<feature type="domain" description="Teneurin NHL" evidence="4">
    <location>
        <begin position="21"/>
        <end position="87"/>
    </location>
</feature>
<dbReference type="Gene3D" id="2.120.10.30">
    <property type="entry name" value="TolB, C-terminal domain"/>
    <property type="match status" value="4"/>
</dbReference>
<dbReference type="Proteomes" id="UP000066284">
    <property type="component" value="Chromosome 1"/>
</dbReference>
<dbReference type="STRING" id="1715989.NITINOP_0097"/>
<dbReference type="SUPFAM" id="SSF101898">
    <property type="entry name" value="NHL repeat"/>
    <property type="match status" value="2"/>
</dbReference>
<dbReference type="Pfam" id="PF25021">
    <property type="entry name" value="TEN_NHL"/>
    <property type="match status" value="2"/>
</dbReference>
<proteinExistence type="predicted"/>
<evidence type="ECO:0000313" key="5">
    <source>
        <dbReference type="EMBL" id="CUQ65073.1"/>
    </source>
</evidence>
<feature type="region of interest" description="Disordered" evidence="3">
    <location>
        <begin position="85"/>
        <end position="112"/>
    </location>
</feature>
<dbReference type="OrthoDB" id="9762443at2"/>
<reference evidence="6" key="1">
    <citation type="submission" date="2015-09" db="EMBL/GenBank/DDBJ databases">
        <authorList>
            <person name="Daims H."/>
        </authorList>
    </citation>
    <scope>NUCLEOTIDE SEQUENCE [LARGE SCALE GENOMIC DNA]</scope>
</reference>
<dbReference type="KEGG" id="nio:NITINOP_0097"/>
<sequence length="403" mass="41612">MPSTVGLWTIRTLAGTGEPTYGGDGGPARFASLNEPKGVGVDAQGNILIADSENHVVRRIDRDTGLISTIAGVADMADVEGAARDAGLDAEARRSPEEDPFAEGGAASPNYRQQTDISGTIRYVVARATAPSRFGGDGGPALRARLNFPTAVVADAQGNVYIADTLNHRIRLVDAANGVITTIAGLGQPRYCGDGGPAVAAGLNEPAALALDGRGVLYVADQGNHRVRAIDLKTGLIRTVAGNGTALYNGDERPATEAALAGPSGLACADDGTLFIADTFNGRIRAVNPATGLIRTAAGDGGEYRYEGEHETPSVSLSRPVGIAADGDGNVFITDSDNHLVRRWSRATGKIERTAGVGTPAFSGDGGSALQASLNYPFGIAVDHNGRVVVADTFNHRVRALTF</sequence>
<dbReference type="PANTHER" id="PTHR46388">
    <property type="entry name" value="NHL REPEAT-CONTAINING PROTEIN 2"/>
    <property type="match status" value="1"/>
</dbReference>
<evidence type="ECO:0000256" key="1">
    <source>
        <dbReference type="ARBA" id="ARBA00022737"/>
    </source>
</evidence>
<dbReference type="AlphaFoldDB" id="A0A0S4KKW7"/>
<feature type="compositionally biased region" description="Basic and acidic residues" evidence="3">
    <location>
        <begin position="85"/>
        <end position="97"/>
    </location>
</feature>
<dbReference type="EMBL" id="LN885086">
    <property type="protein sequence ID" value="CUQ65073.1"/>
    <property type="molecule type" value="Genomic_DNA"/>
</dbReference>
<feature type="repeat" description="NHL" evidence="2">
    <location>
        <begin position="33"/>
        <end position="63"/>
    </location>
</feature>
<dbReference type="InterPro" id="IPR056822">
    <property type="entry name" value="TEN_NHL"/>
</dbReference>
<dbReference type="InterPro" id="IPR011042">
    <property type="entry name" value="6-blade_b-propeller_TolB-like"/>
</dbReference>
<gene>
    <name evidence="5" type="ORF">NITINOP_0097</name>
</gene>
<evidence type="ECO:0000313" key="6">
    <source>
        <dbReference type="Proteomes" id="UP000066284"/>
    </source>
</evidence>
<evidence type="ECO:0000256" key="2">
    <source>
        <dbReference type="PROSITE-ProRule" id="PRU00504"/>
    </source>
</evidence>
<evidence type="ECO:0000259" key="4">
    <source>
        <dbReference type="Pfam" id="PF25021"/>
    </source>
</evidence>
<accession>A0A0S4KKW7</accession>
<dbReference type="InterPro" id="IPR001258">
    <property type="entry name" value="NHL_repeat"/>
</dbReference>
<dbReference type="RefSeq" id="WP_062481731.1">
    <property type="nucleotide sequence ID" value="NZ_LN885086.1"/>
</dbReference>
<protein>
    <recommendedName>
        <fullName evidence="4">Teneurin NHL domain-containing protein</fullName>
    </recommendedName>
</protein>
<feature type="domain" description="Teneurin NHL" evidence="4">
    <location>
        <begin position="190"/>
        <end position="243"/>
    </location>
</feature>